<dbReference type="OrthoDB" id="952780at2"/>
<evidence type="ECO:0000313" key="2">
    <source>
        <dbReference type="Proteomes" id="UP000279968"/>
    </source>
</evidence>
<dbReference type="Proteomes" id="UP000279968">
    <property type="component" value="Unassembled WGS sequence"/>
</dbReference>
<dbReference type="EMBL" id="RBAN01000002">
    <property type="protein sequence ID" value="RKN55231.1"/>
    <property type="molecule type" value="Genomic_DNA"/>
</dbReference>
<sequence>MNYTEFIQSVAARPKVPPGQGEPLTRATLETLAERITGGQARDLASQLPEELGGLVRRPTEDPERFGLAEFFERVQSRAGVDRQVAADGARAVLDTLRESASAKEYGDLVDQLPQEFWQLTGPGTGQLEPRRVGT</sequence>
<proteinExistence type="predicted"/>
<comment type="caution">
    <text evidence="1">The sequence shown here is derived from an EMBL/GenBank/DDBJ whole genome shotgun (WGS) entry which is preliminary data.</text>
</comment>
<dbReference type="Pfam" id="PF10025">
    <property type="entry name" value="DUF2267"/>
    <property type="match status" value="1"/>
</dbReference>
<dbReference type="InterPro" id="IPR018727">
    <property type="entry name" value="DUF2267"/>
</dbReference>
<name>A0A3B0A403_9ACTN</name>
<reference evidence="1 2" key="1">
    <citation type="journal article" date="2015" name="Int. J. Syst. Evol. Microbiol.">
        <title>Micromonospora costi sp. nov., isolated from a leaf of Costus speciosus.</title>
        <authorList>
            <person name="Thawai C."/>
        </authorList>
    </citation>
    <scope>NUCLEOTIDE SEQUENCE [LARGE SCALE GENOMIC DNA]</scope>
    <source>
        <strain evidence="1 2">CS1-12</strain>
    </source>
</reference>
<gene>
    <name evidence="1" type="ORF">D7193_11015</name>
</gene>
<dbReference type="Gene3D" id="1.10.490.110">
    <property type="entry name" value="Uncharacterized conserved protein DUF2267"/>
    <property type="match status" value="1"/>
</dbReference>
<protein>
    <submittedName>
        <fullName evidence="1">DUF2267 domain-containing protein</fullName>
    </submittedName>
</protein>
<dbReference type="InterPro" id="IPR038282">
    <property type="entry name" value="DUF2267_sf"/>
</dbReference>
<accession>A0A3B0A403</accession>
<dbReference type="RefSeq" id="WP_120779419.1">
    <property type="nucleotide sequence ID" value="NZ_RBAN01000002.1"/>
</dbReference>
<evidence type="ECO:0000313" key="1">
    <source>
        <dbReference type="EMBL" id="RKN55231.1"/>
    </source>
</evidence>
<dbReference type="AlphaFoldDB" id="A0A3B0A403"/>
<keyword evidence="2" id="KW-1185">Reference proteome</keyword>
<organism evidence="1 2">
    <name type="scientific">Micromonospora costi</name>
    <dbReference type="NCBI Taxonomy" id="1530042"/>
    <lineage>
        <taxon>Bacteria</taxon>
        <taxon>Bacillati</taxon>
        <taxon>Actinomycetota</taxon>
        <taxon>Actinomycetes</taxon>
        <taxon>Micromonosporales</taxon>
        <taxon>Micromonosporaceae</taxon>
        <taxon>Micromonospora</taxon>
    </lineage>
</organism>